<evidence type="ECO:0000313" key="2">
    <source>
        <dbReference type="Proteomes" id="UP000469890"/>
    </source>
</evidence>
<reference evidence="1 2" key="1">
    <citation type="submission" date="2019-09" db="EMBL/GenBank/DDBJ databases">
        <authorList>
            <consortium name="DOE Joint Genome Institute"/>
            <person name="Mondo S.J."/>
            <person name="Navarro-Mendoza M.I."/>
            <person name="Perez-Arques C."/>
            <person name="Panchal S."/>
            <person name="Nicolas F.E."/>
            <person name="Ganguly P."/>
            <person name="Pangilinan J."/>
            <person name="Grigoriev I."/>
            <person name="Heitman J."/>
            <person name="Sanya K."/>
            <person name="Garre V."/>
        </authorList>
    </citation>
    <scope>NUCLEOTIDE SEQUENCE [LARGE SCALE GENOMIC DNA]</scope>
    <source>
        <strain evidence="1 2">MU402</strain>
    </source>
</reference>
<dbReference type="AlphaFoldDB" id="A0A8H4BM73"/>
<proteinExistence type="predicted"/>
<sequence>MIAKALRAKGRQEAFKRVMDSKKAFEELISYRDVVKLKKSMRAFPNEEVFESVDHYFIAFQSILNSPSLDMETQWPKLPPFCMPHASIFARPVQTAVCRGQEDAELWTVDDGITQVARSVLVDDNHFYAHATKLFPDGVLQETETSRVPPDQKRSDHQARRLFLSSDSRQNNDRFMRPDCGEVVKKYHYEQQKLNETHASNDCLLLYCKKKARAEGNAWCQVLKAL</sequence>
<comment type="caution">
    <text evidence="1">The sequence shown here is derived from an EMBL/GenBank/DDBJ whole genome shotgun (WGS) entry which is preliminary data.</text>
</comment>
<dbReference type="EMBL" id="JAAECE010000002">
    <property type="protein sequence ID" value="KAF1804927.1"/>
    <property type="molecule type" value="Genomic_DNA"/>
</dbReference>
<protein>
    <submittedName>
        <fullName evidence="1">Uncharacterized protein</fullName>
    </submittedName>
</protein>
<dbReference type="Proteomes" id="UP000469890">
    <property type="component" value="Unassembled WGS sequence"/>
</dbReference>
<gene>
    <name evidence="1" type="ORF">FB192DRAFT_1443704</name>
</gene>
<name>A0A8H4BM73_MUCCL</name>
<evidence type="ECO:0000313" key="1">
    <source>
        <dbReference type="EMBL" id="KAF1804927.1"/>
    </source>
</evidence>
<organism evidence="1 2">
    <name type="scientific">Mucor circinelloides f. lusitanicus</name>
    <name type="common">Mucor racemosus var. lusitanicus</name>
    <dbReference type="NCBI Taxonomy" id="29924"/>
    <lineage>
        <taxon>Eukaryota</taxon>
        <taxon>Fungi</taxon>
        <taxon>Fungi incertae sedis</taxon>
        <taxon>Mucoromycota</taxon>
        <taxon>Mucoromycotina</taxon>
        <taxon>Mucoromycetes</taxon>
        <taxon>Mucorales</taxon>
        <taxon>Mucorineae</taxon>
        <taxon>Mucoraceae</taxon>
        <taxon>Mucor</taxon>
    </lineage>
</organism>
<accession>A0A8H4BM73</accession>